<dbReference type="InterPro" id="IPR052340">
    <property type="entry name" value="RNase_Y/CdgJ"/>
</dbReference>
<reference evidence="2 3" key="1">
    <citation type="submission" date="2019-08" db="EMBL/GenBank/DDBJ databases">
        <authorList>
            <person name="Luo N."/>
        </authorList>
    </citation>
    <scope>NUCLEOTIDE SEQUENCE [LARGE SCALE GENOMIC DNA]</scope>
    <source>
        <strain evidence="2 3">NCIMB 9442</strain>
    </source>
</reference>
<organism evidence="2 3">
    <name type="scientific">Nitratidesulfovibrio oxamicus</name>
    <dbReference type="NCBI Taxonomy" id="32016"/>
    <lineage>
        <taxon>Bacteria</taxon>
        <taxon>Pseudomonadati</taxon>
        <taxon>Thermodesulfobacteriota</taxon>
        <taxon>Desulfovibrionia</taxon>
        <taxon>Desulfovibrionales</taxon>
        <taxon>Desulfovibrionaceae</taxon>
        <taxon>Nitratidesulfovibrio</taxon>
    </lineage>
</organism>
<dbReference type="PROSITE" id="PS51833">
    <property type="entry name" value="HDOD"/>
    <property type="match status" value="1"/>
</dbReference>
<comment type="caution">
    <text evidence="2">The sequence shown here is derived from an EMBL/GenBank/DDBJ whole genome shotgun (WGS) entry which is preliminary data.</text>
</comment>
<dbReference type="InterPro" id="IPR013976">
    <property type="entry name" value="HDOD"/>
</dbReference>
<evidence type="ECO:0000259" key="1">
    <source>
        <dbReference type="PROSITE" id="PS51833"/>
    </source>
</evidence>
<dbReference type="Gene3D" id="1.10.3210.10">
    <property type="entry name" value="Hypothetical protein af1432"/>
    <property type="match status" value="1"/>
</dbReference>
<dbReference type="EMBL" id="VRYY01000312">
    <property type="protein sequence ID" value="MBG3877525.1"/>
    <property type="molecule type" value="Genomic_DNA"/>
</dbReference>
<evidence type="ECO:0000313" key="3">
    <source>
        <dbReference type="Proteomes" id="UP001194469"/>
    </source>
</evidence>
<dbReference type="Pfam" id="PF08668">
    <property type="entry name" value="HDOD"/>
    <property type="match status" value="1"/>
</dbReference>
<name>A0ABS0J501_9BACT</name>
<keyword evidence="3" id="KW-1185">Reference proteome</keyword>
<feature type="domain" description="HDOD" evidence="1">
    <location>
        <begin position="19"/>
        <end position="208"/>
    </location>
</feature>
<dbReference type="PANTHER" id="PTHR33525:SF3">
    <property type="entry name" value="RIBONUCLEASE Y"/>
    <property type="match status" value="1"/>
</dbReference>
<dbReference type="Proteomes" id="UP001194469">
    <property type="component" value="Unassembled WGS sequence"/>
</dbReference>
<proteinExistence type="predicted"/>
<protein>
    <submittedName>
        <fullName evidence="2">HDOD domain-containing protein</fullName>
    </submittedName>
</protein>
<sequence>MSEDLRTIYKGRLLAVKDLPTLPTALQEVSRLLELPNTTTDQVAKVISFDQVLAAKVLKMVNSPIYGFPGRIGTVKHALVLLGFNVIRGLIISTSVYDDMNRAMRGLWDHSVGCSLACGELARALGMKDPEEYAVAGLLHDLGKVVSALQLPEAKARVDAVVQEQDLPYIDAETQVLGFGHDRINAWLAEHWNLPPAIREGMAFHHKPMSARIYPQMACVVHVGNFMARLFEYGSGGDDNVPQLSPHALKLLGMNQSALEALLDTLCEKFADAGELGFA</sequence>
<dbReference type="RefSeq" id="WP_196609595.1">
    <property type="nucleotide sequence ID" value="NZ_VRYY01000312.1"/>
</dbReference>
<evidence type="ECO:0000313" key="2">
    <source>
        <dbReference type="EMBL" id="MBG3877525.1"/>
    </source>
</evidence>
<dbReference type="CDD" id="cd00077">
    <property type="entry name" value="HDc"/>
    <property type="match status" value="1"/>
</dbReference>
<dbReference type="InterPro" id="IPR003607">
    <property type="entry name" value="HD/PDEase_dom"/>
</dbReference>
<dbReference type="PANTHER" id="PTHR33525">
    <property type="match status" value="1"/>
</dbReference>
<dbReference type="SUPFAM" id="SSF109604">
    <property type="entry name" value="HD-domain/PDEase-like"/>
    <property type="match status" value="1"/>
</dbReference>
<gene>
    <name evidence="2" type="ORF">FVW20_10980</name>
</gene>
<accession>A0ABS0J501</accession>